<proteinExistence type="predicted"/>
<dbReference type="Pfam" id="PF13848">
    <property type="entry name" value="Thioredoxin_6"/>
    <property type="match status" value="1"/>
</dbReference>
<evidence type="ECO:0000256" key="6">
    <source>
        <dbReference type="SAM" id="SignalP"/>
    </source>
</evidence>
<feature type="chain" id="PRO_5040503329" evidence="6">
    <location>
        <begin position="23"/>
        <end position="419"/>
    </location>
</feature>
<accession>A0A9Q0LA58</accession>
<feature type="transmembrane region" description="Helical" evidence="5">
    <location>
        <begin position="387"/>
        <end position="407"/>
    </location>
</feature>
<sequence>MKFLNFLIFFLFFSSNFTFILHLNEEAFENSLKQFDYWIIKFTDNQPESHTSREVLFTKFVYKFKTSFHSGIVNCNKEINLCKKFGIQEYPTFKLFAKQEFKADLTFDKNYTVDDIRNLLNNDLDIAKNITSLKEIKESEDPQIILLIQSTNGHENEIVSNYLNVALKLFPFRNFYLFKFDNENELSETGFPKFVVEEAKHFHGALLNFNSGKFASLKVLPRDENLFYEFVKKTFEFVFQELTPKIYEKLVSEERNIAVLVVDTSNEDTHLFKNSFEFYAHSKIGDFNFTWIDFENLSKIPKKISVQKNQLPRVVAIISSEDKLYIQPREIGIARFINAILENKLDDAINQAKKQLDLQRNPSKNENVKPDSQSFWNNEIWNTKNTLIALISLIVIIGSGCLGYKLYPVEKEKKEKKEK</sequence>
<feature type="signal peptide" evidence="6">
    <location>
        <begin position="1"/>
        <end position="22"/>
    </location>
</feature>
<evidence type="ECO:0000256" key="2">
    <source>
        <dbReference type="ARBA" id="ARBA00022692"/>
    </source>
</evidence>
<dbReference type="GO" id="GO:0016853">
    <property type="term" value="F:isomerase activity"/>
    <property type="evidence" value="ECO:0007669"/>
    <property type="project" value="UniProtKB-KW"/>
</dbReference>
<name>A0A9Q0LA58_ANAIG</name>
<dbReference type="GO" id="GO:0005783">
    <property type="term" value="C:endoplasmic reticulum"/>
    <property type="evidence" value="ECO:0007669"/>
    <property type="project" value="TreeGrafter"/>
</dbReference>
<dbReference type="PANTHER" id="PTHR46426:SF1">
    <property type="entry name" value="PROTEIN DISULFIDE-ISOMERASE TMX3"/>
    <property type="match status" value="1"/>
</dbReference>
<dbReference type="PANTHER" id="PTHR46426">
    <property type="entry name" value="PROTEIN DISULFIDE-ISOMERASE TMX3"/>
    <property type="match status" value="1"/>
</dbReference>
<evidence type="ECO:0000256" key="3">
    <source>
        <dbReference type="ARBA" id="ARBA00022989"/>
    </source>
</evidence>
<dbReference type="GO" id="GO:0016020">
    <property type="term" value="C:membrane"/>
    <property type="evidence" value="ECO:0007669"/>
    <property type="project" value="UniProtKB-SubCell"/>
</dbReference>
<dbReference type="Gene3D" id="3.40.30.10">
    <property type="entry name" value="Glutaredoxin"/>
    <property type="match status" value="2"/>
</dbReference>
<evidence type="ECO:0000256" key="5">
    <source>
        <dbReference type="SAM" id="Phobius"/>
    </source>
</evidence>
<organism evidence="7 8">
    <name type="scientific">Anaeramoeba ignava</name>
    <name type="common">Anaerobic marine amoeba</name>
    <dbReference type="NCBI Taxonomy" id="1746090"/>
    <lineage>
        <taxon>Eukaryota</taxon>
        <taxon>Metamonada</taxon>
        <taxon>Anaeramoebidae</taxon>
        <taxon>Anaeramoeba</taxon>
    </lineage>
</organism>
<dbReference type="SUPFAM" id="SSF52833">
    <property type="entry name" value="Thioredoxin-like"/>
    <property type="match status" value="2"/>
</dbReference>
<evidence type="ECO:0000256" key="4">
    <source>
        <dbReference type="ARBA" id="ARBA00023136"/>
    </source>
</evidence>
<dbReference type="Proteomes" id="UP001149090">
    <property type="component" value="Unassembled WGS sequence"/>
</dbReference>
<keyword evidence="8" id="KW-1185">Reference proteome</keyword>
<dbReference type="InterPro" id="IPR052250">
    <property type="entry name" value="PDI_TMX3"/>
</dbReference>
<keyword evidence="2 5" id="KW-0812">Transmembrane</keyword>
<comment type="subcellular location">
    <subcellularLocation>
        <location evidence="1">Membrane</location>
        <topology evidence="1">Single-pass membrane protein</topology>
    </subcellularLocation>
</comment>
<dbReference type="AlphaFoldDB" id="A0A9Q0LA58"/>
<evidence type="ECO:0000313" key="8">
    <source>
        <dbReference type="Proteomes" id="UP001149090"/>
    </source>
</evidence>
<protein>
    <submittedName>
        <fullName evidence="7">Protein disulfide isomerase</fullName>
    </submittedName>
</protein>
<dbReference type="InterPro" id="IPR036249">
    <property type="entry name" value="Thioredoxin-like_sf"/>
</dbReference>
<keyword evidence="4 5" id="KW-0472">Membrane</keyword>
<dbReference type="CDD" id="cd02961">
    <property type="entry name" value="PDI_a_family"/>
    <property type="match status" value="1"/>
</dbReference>
<keyword evidence="6" id="KW-0732">Signal</keyword>
<evidence type="ECO:0000256" key="1">
    <source>
        <dbReference type="ARBA" id="ARBA00004167"/>
    </source>
</evidence>
<evidence type="ECO:0000313" key="7">
    <source>
        <dbReference type="EMBL" id="KAJ5067550.1"/>
    </source>
</evidence>
<reference evidence="7" key="1">
    <citation type="submission" date="2022-10" db="EMBL/GenBank/DDBJ databases">
        <title>Novel sulphate-reducing endosymbionts in the free-living metamonad Anaeramoeba.</title>
        <authorList>
            <person name="Jerlstrom-Hultqvist J."/>
            <person name="Cepicka I."/>
            <person name="Gallot-Lavallee L."/>
            <person name="Salas-Leiva D."/>
            <person name="Curtis B.A."/>
            <person name="Zahonova K."/>
            <person name="Pipaliya S."/>
            <person name="Dacks J."/>
            <person name="Roger A.J."/>
        </authorList>
    </citation>
    <scope>NUCLEOTIDE SEQUENCE</scope>
    <source>
        <strain evidence="7">BMAN</strain>
    </source>
</reference>
<keyword evidence="3 5" id="KW-1133">Transmembrane helix</keyword>
<comment type="caution">
    <text evidence="7">The sequence shown here is derived from an EMBL/GenBank/DDBJ whole genome shotgun (WGS) entry which is preliminary data.</text>
</comment>
<gene>
    <name evidence="7" type="ORF">M0811_02738</name>
</gene>
<dbReference type="EMBL" id="JAPDFW010000125">
    <property type="protein sequence ID" value="KAJ5067550.1"/>
    <property type="molecule type" value="Genomic_DNA"/>
</dbReference>
<dbReference type="OrthoDB" id="427280at2759"/>
<keyword evidence="7" id="KW-0413">Isomerase</keyword>